<accession>A0A1G7LRJ7</accession>
<dbReference type="Proteomes" id="UP000183404">
    <property type="component" value="Unassembled WGS sequence"/>
</dbReference>
<evidence type="ECO:0000313" key="1">
    <source>
        <dbReference type="EMBL" id="SDF52142.1"/>
    </source>
</evidence>
<sequence length="63" mass="7265">MIRCPSCGSKDVKIYKKYGQPIFYCNTCQTTLTHRELKAAFKQTQIRSFIEAKLYSALKRAVS</sequence>
<dbReference type="EMBL" id="FNBS01000015">
    <property type="protein sequence ID" value="SDF52142.1"/>
    <property type="molecule type" value="Genomic_DNA"/>
</dbReference>
<evidence type="ECO:0000313" key="2">
    <source>
        <dbReference type="Proteomes" id="UP000183404"/>
    </source>
</evidence>
<dbReference type="AlphaFoldDB" id="A0A1G7LRJ7"/>
<protein>
    <submittedName>
        <fullName evidence="1">Uncharacterized protein</fullName>
    </submittedName>
</protein>
<organism evidence="1 2">
    <name type="scientific">Thermoanaerobacter thermohydrosulfuricus</name>
    <name type="common">Clostridium thermohydrosulfuricum</name>
    <dbReference type="NCBI Taxonomy" id="1516"/>
    <lineage>
        <taxon>Bacteria</taxon>
        <taxon>Bacillati</taxon>
        <taxon>Bacillota</taxon>
        <taxon>Clostridia</taxon>
        <taxon>Thermoanaerobacterales</taxon>
        <taxon>Thermoanaerobacteraceae</taxon>
        <taxon>Thermoanaerobacter</taxon>
    </lineage>
</organism>
<name>A0A1G7LRJ7_THETY</name>
<dbReference type="RefSeq" id="WP_074592303.1">
    <property type="nucleotide sequence ID" value="NZ_FNBS01000015.1"/>
</dbReference>
<gene>
    <name evidence="1" type="ORF">SAMN04244560_00857</name>
</gene>
<proteinExistence type="predicted"/>
<reference evidence="1 2" key="1">
    <citation type="submission" date="2016-10" db="EMBL/GenBank/DDBJ databases">
        <authorList>
            <person name="de Groot N.N."/>
        </authorList>
    </citation>
    <scope>NUCLEOTIDE SEQUENCE [LARGE SCALE GENOMIC DNA]</scope>
    <source>
        <strain evidence="1 2">DSM 569</strain>
    </source>
</reference>
<dbReference type="SUPFAM" id="SSF57783">
    <property type="entry name" value="Zinc beta-ribbon"/>
    <property type="match status" value="1"/>
</dbReference>